<organism evidence="6 7">
    <name type="scientific">Spongiibacter thalassae</name>
    <dbReference type="NCBI Taxonomy" id="2721624"/>
    <lineage>
        <taxon>Bacteria</taxon>
        <taxon>Pseudomonadati</taxon>
        <taxon>Pseudomonadota</taxon>
        <taxon>Gammaproteobacteria</taxon>
        <taxon>Cellvibrionales</taxon>
        <taxon>Spongiibacteraceae</taxon>
        <taxon>Spongiibacter</taxon>
    </lineage>
</organism>
<dbReference type="PANTHER" id="PTHR11712">
    <property type="entry name" value="POLYKETIDE SYNTHASE-RELATED"/>
    <property type="match status" value="1"/>
</dbReference>
<evidence type="ECO:0000313" key="6">
    <source>
        <dbReference type="EMBL" id="NKI16806.1"/>
    </source>
</evidence>
<dbReference type="Pfam" id="PF02801">
    <property type="entry name" value="Ketoacyl-synt_C"/>
    <property type="match status" value="1"/>
</dbReference>
<feature type="domain" description="Ketosynthase family 3 (KS3)" evidence="5">
    <location>
        <begin position="62"/>
        <end position="533"/>
    </location>
</feature>
<dbReference type="SMART" id="SM00825">
    <property type="entry name" value="PKS_KS"/>
    <property type="match status" value="1"/>
</dbReference>
<dbReference type="RefSeq" id="WP_168449356.1">
    <property type="nucleotide sequence ID" value="NZ_JAAWWK010000002.1"/>
</dbReference>
<protein>
    <submittedName>
        <fullName evidence="6">Beta-ketoacyl synthase</fullName>
    </submittedName>
</protein>
<sequence>MSSLPVVVGFGGINPAGRASFHHAYRRMVFDALPESAQTRTLKSLAALMNVSGEVSDITTRDFILAHTLIRKIEASAFDVENVAWNKRMSVSGEGGKMEFVTRSRHLPDVIPPGWTVRELGAGQVAVTVEESTDILVPTTRRFEVSSAGQLPSGFDPSSYYAARSHPKGLQMSVFAASDAIHSMGIDWEVVRNRVRPDQIGVYASSAMAQMDDAGYGGLLGARAGGGRVSSKQLPLGLPDMPADFVSAYVLGNVGSIGPSLGACATFFYNMRHAVQEIREGSVRVAIVGAADAAVDPRVMDGYATMGALATDAELLKLDQALGLTEANYRRASRPFSTNCGFTISESSQFIVLFDDALAMELGAQVHGAVPDVFVSADGFKKSISGPGIGNYVTVAKALACAAAIVGGDAVKTRSFVQAHGTSTPQNRVTESHILNEVAKSFGIEKWPLVAVKTFLGHSIGAASGDQMTATLGVWHDNILPGITTADHFADDVESSNLGLSTRHVQVEENALDVAVLNAKGFGGNNASATVLSPSMSQRLLQGRHGAKAWAEYQRRNEQVVAEAQAYDDAAVNGELAVKYQFGEGVLEPADLDLQRDSIGLKGWDERIALPASSPYADWLK</sequence>
<dbReference type="Proteomes" id="UP000765845">
    <property type="component" value="Unassembled WGS sequence"/>
</dbReference>
<name>A0ABX1GCC0_9GAMM</name>
<dbReference type="InterPro" id="IPR014031">
    <property type="entry name" value="Ketoacyl_synth_C"/>
</dbReference>
<dbReference type="SUPFAM" id="SSF53901">
    <property type="entry name" value="Thiolase-like"/>
    <property type="match status" value="2"/>
</dbReference>
<keyword evidence="3 4" id="KW-0808">Transferase</keyword>
<dbReference type="InterPro" id="IPR014030">
    <property type="entry name" value="Ketoacyl_synth_N"/>
</dbReference>
<evidence type="ECO:0000256" key="4">
    <source>
        <dbReference type="RuleBase" id="RU003694"/>
    </source>
</evidence>
<dbReference type="PANTHER" id="PTHR11712:SF336">
    <property type="entry name" value="3-OXOACYL-[ACYL-CARRIER-PROTEIN] SYNTHASE, MITOCHONDRIAL"/>
    <property type="match status" value="1"/>
</dbReference>
<dbReference type="Pfam" id="PF00109">
    <property type="entry name" value="ketoacyl-synt"/>
    <property type="match status" value="1"/>
</dbReference>
<evidence type="ECO:0000256" key="2">
    <source>
        <dbReference type="ARBA" id="ARBA00008467"/>
    </source>
</evidence>
<dbReference type="InterPro" id="IPR047224">
    <property type="entry name" value="FAS_alpha_su_C"/>
</dbReference>
<proteinExistence type="inferred from homology"/>
<comment type="caution">
    <text evidence="6">The sequence shown here is derived from an EMBL/GenBank/DDBJ whole genome shotgun (WGS) entry which is preliminary data.</text>
</comment>
<evidence type="ECO:0000256" key="3">
    <source>
        <dbReference type="ARBA" id="ARBA00022679"/>
    </source>
</evidence>
<comment type="pathway">
    <text evidence="1">Lipid metabolism; fatty acid biosynthesis.</text>
</comment>
<gene>
    <name evidence="6" type="ORF">HCU74_05145</name>
</gene>
<dbReference type="InterPro" id="IPR020841">
    <property type="entry name" value="PKS_Beta-ketoAc_synthase_dom"/>
</dbReference>
<comment type="similarity">
    <text evidence="2 4">Belongs to the thiolase-like superfamily. Beta-ketoacyl-ACP synthases family.</text>
</comment>
<reference evidence="6 7" key="1">
    <citation type="submission" date="2020-04" db="EMBL/GenBank/DDBJ databases">
        <authorList>
            <person name="Yoon J."/>
        </authorList>
    </citation>
    <scope>NUCLEOTIDE SEQUENCE [LARGE SCALE GENOMIC DNA]</scope>
    <source>
        <strain evidence="6 7">KMU-166</strain>
    </source>
</reference>
<evidence type="ECO:0000256" key="1">
    <source>
        <dbReference type="ARBA" id="ARBA00005194"/>
    </source>
</evidence>
<dbReference type="EMBL" id="JAAWWK010000002">
    <property type="protein sequence ID" value="NKI16806.1"/>
    <property type="molecule type" value="Genomic_DNA"/>
</dbReference>
<dbReference type="PROSITE" id="PS52004">
    <property type="entry name" value="KS3_2"/>
    <property type="match status" value="1"/>
</dbReference>
<dbReference type="InterPro" id="IPR016039">
    <property type="entry name" value="Thiolase-like"/>
</dbReference>
<keyword evidence="7" id="KW-1185">Reference proteome</keyword>
<dbReference type="Gene3D" id="3.40.47.10">
    <property type="match status" value="1"/>
</dbReference>
<evidence type="ECO:0000313" key="7">
    <source>
        <dbReference type="Proteomes" id="UP000765845"/>
    </source>
</evidence>
<evidence type="ECO:0000259" key="5">
    <source>
        <dbReference type="PROSITE" id="PS52004"/>
    </source>
</evidence>
<dbReference type="InterPro" id="IPR000794">
    <property type="entry name" value="Beta-ketoacyl_synthase"/>
</dbReference>
<dbReference type="CDD" id="cd00828">
    <property type="entry name" value="elong_cond_enzymes"/>
    <property type="match status" value="1"/>
</dbReference>
<accession>A0ABX1GCC0</accession>